<sequence length="118" mass="13169">MLELDGVVGAVRRQQYPVIDTKRAVGRERLLFENVEGEENLLLRRNLLHGLLVDHLAAGDVDEESLRPHEFELLPADHEERFAGAAARENDDLAVAEGFVERNLLHSGPGRIRIGKVA</sequence>
<accession>A0A645FGU8</accession>
<dbReference type="AlphaFoldDB" id="A0A645FGU8"/>
<dbReference type="EMBL" id="VSSQ01060154">
    <property type="protein sequence ID" value="MPN13635.1"/>
    <property type="molecule type" value="Genomic_DNA"/>
</dbReference>
<comment type="caution">
    <text evidence="1">The sequence shown here is derived from an EMBL/GenBank/DDBJ whole genome shotgun (WGS) entry which is preliminary data.</text>
</comment>
<proteinExistence type="predicted"/>
<evidence type="ECO:0000313" key="1">
    <source>
        <dbReference type="EMBL" id="MPN13635.1"/>
    </source>
</evidence>
<organism evidence="1">
    <name type="scientific">bioreactor metagenome</name>
    <dbReference type="NCBI Taxonomy" id="1076179"/>
    <lineage>
        <taxon>unclassified sequences</taxon>
        <taxon>metagenomes</taxon>
        <taxon>ecological metagenomes</taxon>
    </lineage>
</organism>
<name>A0A645FGU8_9ZZZZ</name>
<protein>
    <submittedName>
        <fullName evidence="1">Uncharacterized protein</fullName>
    </submittedName>
</protein>
<reference evidence="1" key="1">
    <citation type="submission" date="2019-08" db="EMBL/GenBank/DDBJ databases">
        <authorList>
            <person name="Kucharzyk K."/>
            <person name="Murdoch R.W."/>
            <person name="Higgins S."/>
            <person name="Loffler F."/>
        </authorList>
    </citation>
    <scope>NUCLEOTIDE SEQUENCE</scope>
</reference>
<gene>
    <name evidence="1" type="ORF">SDC9_160958</name>
</gene>